<reference evidence="1" key="1">
    <citation type="journal article" date="2019" name="bioRxiv">
        <title>The Genome of the Zebra Mussel, Dreissena polymorpha: A Resource for Invasive Species Research.</title>
        <authorList>
            <person name="McCartney M.A."/>
            <person name="Auch B."/>
            <person name="Kono T."/>
            <person name="Mallez S."/>
            <person name="Zhang Y."/>
            <person name="Obille A."/>
            <person name="Becker A."/>
            <person name="Abrahante J.E."/>
            <person name="Garbe J."/>
            <person name="Badalamenti J.P."/>
            <person name="Herman A."/>
            <person name="Mangelson H."/>
            <person name="Liachko I."/>
            <person name="Sullivan S."/>
            <person name="Sone E.D."/>
            <person name="Koren S."/>
            <person name="Silverstein K.A.T."/>
            <person name="Beckman K.B."/>
            <person name="Gohl D.M."/>
        </authorList>
    </citation>
    <scope>NUCLEOTIDE SEQUENCE</scope>
    <source>
        <strain evidence="1">Duluth1</strain>
        <tissue evidence="1">Whole animal</tissue>
    </source>
</reference>
<organism evidence="1 2">
    <name type="scientific">Dreissena polymorpha</name>
    <name type="common">Zebra mussel</name>
    <name type="synonym">Mytilus polymorpha</name>
    <dbReference type="NCBI Taxonomy" id="45954"/>
    <lineage>
        <taxon>Eukaryota</taxon>
        <taxon>Metazoa</taxon>
        <taxon>Spiralia</taxon>
        <taxon>Lophotrochozoa</taxon>
        <taxon>Mollusca</taxon>
        <taxon>Bivalvia</taxon>
        <taxon>Autobranchia</taxon>
        <taxon>Heteroconchia</taxon>
        <taxon>Euheterodonta</taxon>
        <taxon>Imparidentia</taxon>
        <taxon>Neoheterodontei</taxon>
        <taxon>Myida</taxon>
        <taxon>Dreissenoidea</taxon>
        <taxon>Dreissenidae</taxon>
        <taxon>Dreissena</taxon>
    </lineage>
</organism>
<proteinExistence type="predicted"/>
<protein>
    <submittedName>
        <fullName evidence="1">Uncharacterized protein</fullName>
    </submittedName>
</protein>
<evidence type="ECO:0000313" key="2">
    <source>
        <dbReference type="Proteomes" id="UP000828390"/>
    </source>
</evidence>
<gene>
    <name evidence="1" type="ORF">DPMN_109617</name>
</gene>
<dbReference type="Proteomes" id="UP000828390">
    <property type="component" value="Unassembled WGS sequence"/>
</dbReference>
<reference evidence="1" key="2">
    <citation type="submission" date="2020-11" db="EMBL/GenBank/DDBJ databases">
        <authorList>
            <person name="McCartney M.A."/>
            <person name="Auch B."/>
            <person name="Kono T."/>
            <person name="Mallez S."/>
            <person name="Becker A."/>
            <person name="Gohl D.M."/>
            <person name="Silverstein K.A.T."/>
            <person name="Koren S."/>
            <person name="Bechman K.B."/>
            <person name="Herman A."/>
            <person name="Abrahante J.E."/>
            <person name="Garbe J."/>
        </authorList>
    </citation>
    <scope>NUCLEOTIDE SEQUENCE</scope>
    <source>
        <strain evidence="1">Duluth1</strain>
        <tissue evidence="1">Whole animal</tissue>
    </source>
</reference>
<comment type="caution">
    <text evidence="1">The sequence shown here is derived from an EMBL/GenBank/DDBJ whole genome shotgun (WGS) entry which is preliminary data.</text>
</comment>
<evidence type="ECO:0000313" key="1">
    <source>
        <dbReference type="EMBL" id="KAH3836247.1"/>
    </source>
</evidence>
<name>A0A9D4KBD0_DREPO</name>
<accession>A0A9D4KBD0</accession>
<keyword evidence="2" id="KW-1185">Reference proteome</keyword>
<dbReference type="AlphaFoldDB" id="A0A9D4KBD0"/>
<sequence>MKTSLEEEASGQLGACAQWNMVRSHSLFVGLSRDNAASYFSRYTAKLWNSC</sequence>
<dbReference type="EMBL" id="JAIWYP010000004">
    <property type="protein sequence ID" value="KAH3836247.1"/>
    <property type="molecule type" value="Genomic_DNA"/>
</dbReference>